<proteinExistence type="predicted"/>
<sequence length="316" mass="33448">MAEEDLTRTRAGATGPASHRASGTPARHRSTLPVPARVRAALRWLARFRQRRRFVLEGFAAIACLAVLVSYLATEPDPPGEGGTRPDGLPAGIGRPSAFPGAELRPPATGPASPGLQPRQRPPSPTPSGSAIPGPPVRPTLTVEQRDVPAQVDLTASGSRDWIHWGLRGGDSTVRKRDGSGELVDAGGRGVRGGWDANQETVSWRDGAPVRSADGTATGVYTCGAGSGFTLAVAGAGEARTVRLYAGVWMARGRLEVRLGELSRTLRMEDPHTLRSAEFTVRFQAPKGTRVVLNWVAEEVFTGECGSVSLQALTLR</sequence>
<dbReference type="AlphaFoldDB" id="A0A1C5JPM7"/>
<feature type="region of interest" description="Disordered" evidence="1">
    <location>
        <begin position="172"/>
        <end position="196"/>
    </location>
</feature>
<keyword evidence="4" id="KW-1185">Reference proteome</keyword>
<feature type="region of interest" description="Disordered" evidence="1">
    <location>
        <begin position="77"/>
        <end position="140"/>
    </location>
</feature>
<dbReference type="EMBL" id="LT607750">
    <property type="protein sequence ID" value="SCG72468.1"/>
    <property type="molecule type" value="Genomic_DNA"/>
</dbReference>
<reference evidence="3 4" key="1">
    <citation type="submission" date="2016-06" db="EMBL/GenBank/DDBJ databases">
        <authorList>
            <person name="Kjaerup R.B."/>
            <person name="Dalgaard T.S."/>
            <person name="Juul-Madsen H.R."/>
        </authorList>
    </citation>
    <scope>NUCLEOTIDE SEQUENCE [LARGE SCALE GENOMIC DNA]</scope>
    <source>
        <strain evidence="3 4">DSM 43904</strain>
    </source>
</reference>
<feature type="region of interest" description="Disordered" evidence="1">
    <location>
        <begin position="1"/>
        <end position="32"/>
    </location>
</feature>
<dbReference type="Proteomes" id="UP000198217">
    <property type="component" value="Chromosome I"/>
</dbReference>
<name>A0A1C5JPM7_9ACTN</name>
<gene>
    <name evidence="3" type="ORF">GA0070609_4712</name>
</gene>
<keyword evidence="2" id="KW-1133">Transmembrane helix</keyword>
<evidence type="ECO:0000256" key="2">
    <source>
        <dbReference type="SAM" id="Phobius"/>
    </source>
</evidence>
<evidence type="ECO:0000313" key="3">
    <source>
        <dbReference type="EMBL" id="SCG72468.1"/>
    </source>
</evidence>
<protein>
    <submittedName>
        <fullName evidence="3">Uncharacterized protein</fullName>
    </submittedName>
</protein>
<keyword evidence="2" id="KW-0812">Transmembrane</keyword>
<accession>A0A1C5JPM7</accession>
<organism evidence="3 4">
    <name type="scientific">Micromonospora echinaurantiaca</name>
    <dbReference type="NCBI Taxonomy" id="47857"/>
    <lineage>
        <taxon>Bacteria</taxon>
        <taxon>Bacillati</taxon>
        <taxon>Actinomycetota</taxon>
        <taxon>Actinomycetes</taxon>
        <taxon>Micromonosporales</taxon>
        <taxon>Micromonosporaceae</taxon>
        <taxon>Micromonospora</taxon>
    </lineage>
</organism>
<evidence type="ECO:0000313" key="4">
    <source>
        <dbReference type="Proteomes" id="UP000198217"/>
    </source>
</evidence>
<dbReference type="RefSeq" id="WP_231928387.1">
    <property type="nucleotide sequence ID" value="NZ_LT607750.1"/>
</dbReference>
<feature type="transmembrane region" description="Helical" evidence="2">
    <location>
        <begin position="54"/>
        <end position="73"/>
    </location>
</feature>
<evidence type="ECO:0000256" key="1">
    <source>
        <dbReference type="SAM" id="MobiDB-lite"/>
    </source>
</evidence>
<keyword evidence="2" id="KW-0472">Membrane</keyword>